<organism evidence="1">
    <name type="scientific">viral metagenome</name>
    <dbReference type="NCBI Taxonomy" id="1070528"/>
    <lineage>
        <taxon>unclassified sequences</taxon>
        <taxon>metagenomes</taxon>
        <taxon>organismal metagenomes</taxon>
    </lineage>
</organism>
<dbReference type="AlphaFoldDB" id="A0A6C0C8P4"/>
<protein>
    <submittedName>
        <fullName evidence="1">Uncharacterized protein</fullName>
    </submittedName>
</protein>
<evidence type="ECO:0000313" key="1">
    <source>
        <dbReference type="EMBL" id="QHT01106.1"/>
    </source>
</evidence>
<name>A0A6C0C8P4_9ZZZZ</name>
<accession>A0A6C0C8P4</accession>
<sequence length="129" mass="15328">MYLILMQQRFNTGSELGHSANIIFYGKVIYLDEDMTHFVYDGITYNICYLYTLTGMETMMSIPRSGRKGPVNVNYHEHHYRASDGIRNYEFIVVQTNDVNIYLHDKYELKYAYFRGMHFNMVFEDEAAF</sequence>
<dbReference type="EMBL" id="MN739364">
    <property type="protein sequence ID" value="QHT01106.1"/>
    <property type="molecule type" value="Genomic_DNA"/>
</dbReference>
<reference evidence="1" key="1">
    <citation type="journal article" date="2020" name="Nature">
        <title>Giant virus diversity and host interactions through global metagenomics.</title>
        <authorList>
            <person name="Schulz F."/>
            <person name="Roux S."/>
            <person name="Paez-Espino D."/>
            <person name="Jungbluth S."/>
            <person name="Walsh D.A."/>
            <person name="Denef V.J."/>
            <person name="McMahon K.D."/>
            <person name="Konstantinidis K.T."/>
            <person name="Eloe-Fadrosh E.A."/>
            <person name="Kyrpides N.C."/>
            <person name="Woyke T."/>
        </authorList>
    </citation>
    <scope>NUCLEOTIDE SEQUENCE</scope>
    <source>
        <strain evidence="1">GVMAG-M-3300020192-26</strain>
    </source>
</reference>
<proteinExistence type="predicted"/>